<evidence type="ECO:0000256" key="1">
    <source>
        <dbReference type="ARBA" id="ARBA00004141"/>
    </source>
</evidence>
<keyword evidence="15" id="KW-1185">Reference proteome</keyword>
<comment type="catalytic activity">
    <reaction evidence="12">
        <text>K(+)(in) = K(+)(out)</text>
        <dbReference type="Rhea" id="RHEA:29463"/>
        <dbReference type="ChEBI" id="CHEBI:29103"/>
    </reaction>
</comment>
<evidence type="ECO:0000256" key="13">
    <source>
        <dbReference type="SAM" id="Phobius"/>
    </source>
</evidence>
<evidence type="ECO:0000256" key="4">
    <source>
        <dbReference type="ARBA" id="ARBA00022538"/>
    </source>
</evidence>
<evidence type="ECO:0000256" key="3">
    <source>
        <dbReference type="ARBA" id="ARBA00022448"/>
    </source>
</evidence>
<comment type="subcellular location">
    <subcellularLocation>
        <location evidence="1">Membrane</location>
        <topology evidence="1">Multi-pass membrane protein</topology>
    </subcellularLocation>
</comment>
<dbReference type="PATRIC" id="fig|1121014.3.peg.867"/>
<keyword evidence="5 13" id="KW-0812">Transmembrane</keyword>
<dbReference type="GO" id="GO:0005267">
    <property type="term" value="F:potassium channel activity"/>
    <property type="evidence" value="ECO:0007669"/>
    <property type="project" value="UniProtKB-KW"/>
</dbReference>
<keyword evidence="7" id="KW-0630">Potassium</keyword>
<organism evidence="14 15">
    <name type="scientific">Arenimonas donghaensis DSM 18148 = HO3-R19</name>
    <dbReference type="NCBI Taxonomy" id="1121014"/>
    <lineage>
        <taxon>Bacteria</taxon>
        <taxon>Pseudomonadati</taxon>
        <taxon>Pseudomonadota</taxon>
        <taxon>Gammaproteobacteria</taxon>
        <taxon>Lysobacterales</taxon>
        <taxon>Lysobacteraceae</taxon>
        <taxon>Arenimonas</taxon>
    </lineage>
</organism>
<dbReference type="Proteomes" id="UP000029085">
    <property type="component" value="Unassembled WGS sequence"/>
</dbReference>
<feature type="transmembrane region" description="Helical" evidence="13">
    <location>
        <begin position="82"/>
        <end position="102"/>
    </location>
</feature>
<dbReference type="GO" id="GO:0015252">
    <property type="term" value="F:proton channel activity"/>
    <property type="evidence" value="ECO:0007669"/>
    <property type="project" value="InterPro"/>
</dbReference>
<dbReference type="InterPro" id="IPR010617">
    <property type="entry name" value="TMEM175-like"/>
</dbReference>
<keyword evidence="9" id="KW-0406">Ion transport</keyword>
<dbReference type="STRING" id="1121014.N788_10545"/>
<protein>
    <recommendedName>
        <fullName evidence="16">DUF1211 domain-containing protein</fullName>
    </recommendedName>
</protein>
<sequence>MPREDGFRLRGQQVTRLETFVDAAFAFALTLLVIFFETLPTTYDELREALRRVPTFIMCFVLLAMFWSAHNRWSRRFGLDDFASTIWSLGLVLVMLVYVYPLRMVVSSGLWLATGGFVPTELVLTGADAVYDLLWAFIIYGFGFGAMALMIWLLNRHALGRAAALGLDAVERHEAGTEAGIQAILAGSAALSIAAAFALLALPREQFTYLISGLPMFFYPLLGFAIPAYGAWRARRRPEAA</sequence>
<keyword evidence="8 13" id="KW-1133">Transmembrane helix</keyword>
<evidence type="ECO:0000313" key="14">
    <source>
        <dbReference type="EMBL" id="KFL37270.1"/>
    </source>
</evidence>
<dbReference type="EMBL" id="AVCJ01000005">
    <property type="protein sequence ID" value="KFL37270.1"/>
    <property type="molecule type" value="Genomic_DNA"/>
</dbReference>
<keyword evidence="4" id="KW-0633">Potassium transport</keyword>
<gene>
    <name evidence="14" type="ORF">N788_10545</name>
</gene>
<evidence type="ECO:0000313" key="15">
    <source>
        <dbReference type="Proteomes" id="UP000029085"/>
    </source>
</evidence>
<keyword evidence="10 13" id="KW-0472">Membrane</keyword>
<feature type="transmembrane region" description="Helical" evidence="13">
    <location>
        <begin position="53"/>
        <end position="70"/>
    </location>
</feature>
<evidence type="ECO:0000256" key="6">
    <source>
        <dbReference type="ARBA" id="ARBA00022826"/>
    </source>
</evidence>
<evidence type="ECO:0000256" key="8">
    <source>
        <dbReference type="ARBA" id="ARBA00022989"/>
    </source>
</evidence>
<proteinExistence type="inferred from homology"/>
<feature type="transmembrane region" description="Helical" evidence="13">
    <location>
        <begin position="207"/>
        <end position="232"/>
    </location>
</feature>
<reference evidence="14 15" key="2">
    <citation type="journal article" date="2015" name="Stand. Genomic Sci.">
        <title>High quality draft genomic sequence of Arenimonas donghaensis DSM 18148(T).</title>
        <authorList>
            <person name="Chen F."/>
            <person name="Wang H."/>
            <person name="Cao Y."/>
            <person name="Li X."/>
            <person name="Wang G."/>
        </authorList>
    </citation>
    <scope>NUCLEOTIDE SEQUENCE [LARGE SCALE GENOMIC DNA]</scope>
    <source>
        <strain evidence="14 15">HO3-R19</strain>
    </source>
</reference>
<keyword evidence="3" id="KW-0813">Transport</keyword>
<keyword evidence="6" id="KW-0631">Potassium channel</keyword>
<evidence type="ECO:0000256" key="11">
    <source>
        <dbReference type="ARBA" id="ARBA00023303"/>
    </source>
</evidence>
<dbReference type="AlphaFoldDB" id="A0A087MK67"/>
<accession>A0A087MK67</accession>
<feature type="transmembrane region" description="Helical" evidence="13">
    <location>
        <begin position="20"/>
        <end position="41"/>
    </location>
</feature>
<evidence type="ECO:0000256" key="10">
    <source>
        <dbReference type="ARBA" id="ARBA00023136"/>
    </source>
</evidence>
<dbReference type="GO" id="GO:0016020">
    <property type="term" value="C:membrane"/>
    <property type="evidence" value="ECO:0007669"/>
    <property type="project" value="UniProtKB-SubCell"/>
</dbReference>
<comment type="caution">
    <text evidence="14">The sequence shown here is derived from an EMBL/GenBank/DDBJ whole genome shotgun (WGS) entry which is preliminary data.</text>
</comment>
<evidence type="ECO:0000256" key="2">
    <source>
        <dbReference type="ARBA" id="ARBA00006920"/>
    </source>
</evidence>
<feature type="transmembrane region" description="Helical" evidence="13">
    <location>
        <begin position="181"/>
        <end position="201"/>
    </location>
</feature>
<dbReference type="Pfam" id="PF06736">
    <property type="entry name" value="TMEM175"/>
    <property type="match status" value="1"/>
</dbReference>
<evidence type="ECO:0000256" key="12">
    <source>
        <dbReference type="ARBA" id="ARBA00034430"/>
    </source>
</evidence>
<evidence type="ECO:0000256" key="9">
    <source>
        <dbReference type="ARBA" id="ARBA00023065"/>
    </source>
</evidence>
<comment type="similarity">
    <text evidence="2">Belongs to the TMEM175 family.</text>
</comment>
<keyword evidence="11" id="KW-0407">Ion channel</keyword>
<evidence type="ECO:0000256" key="7">
    <source>
        <dbReference type="ARBA" id="ARBA00022958"/>
    </source>
</evidence>
<evidence type="ECO:0000256" key="5">
    <source>
        <dbReference type="ARBA" id="ARBA00022692"/>
    </source>
</evidence>
<evidence type="ECO:0008006" key="16">
    <source>
        <dbReference type="Google" id="ProtNLM"/>
    </source>
</evidence>
<name>A0A087MK67_9GAMM</name>
<feature type="transmembrane region" description="Helical" evidence="13">
    <location>
        <begin position="133"/>
        <end position="154"/>
    </location>
</feature>
<reference evidence="15" key="1">
    <citation type="submission" date="2013-08" db="EMBL/GenBank/DDBJ databases">
        <title>Genome sequencing of Arenimonas donghaensis.</title>
        <authorList>
            <person name="Chen F."/>
            <person name="Wang G."/>
        </authorList>
    </citation>
    <scope>NUCLEOTIDE SEQUENCE [LARGE SCALE GENOMIC DNA]</scope>
    <source>
        <strain evidence="15">HO3-R19</strain>
    </source>
</reference>